<gene>
    <name evidence="5" type="ORF">V6X73_02310</name>
</gene>
<feature type="chain" id="PRO_5045218558" description="Curli production assembly/transport component CsgF" evidence="4">
    <location>
        <begin position="20"/>
        <end position="140"/>
    </location>
</feature>
<proteinExistence type="predicted"/>
<evidence type="ECO:0000313" key="6">
    <source>
        <dbReference type="Proteomes" id="UP001556709"/>
    </source>
</evidence>
<keyword evidence="3 4" id="KW-0732">Signal</keyword>
<comment type="function">
    <text evidence="1">May be involved in the biogenesis of curli organelles.</text>
</comment>
<accession>A0ABV3TCY5</accession>
<sequence>MKTALAISGLLAVVSLAQAELTYRPAQGNDPGLLSQRFQRATVEDTSRSPMAAARRPARTSIERFEEELQEALLRDVSRATTSNLGLLDDEGQLIEFDGTRLLQIGDFELRFTETDGELTIFARDAGSSEFTQININNQE</sequence>
<evidence type="ECO:0000256" key="4">
    <source>
        <dbReference type="SAM" id="SignalP"/>
    </source>
</evidence>
<reference evidence="5 6" key="1">
    <citation type="submission" date="2024-02" db="EMBL/GenBank/DDBJ databases">
        <title>New especies of Spiribacter isolated from saline water.</title>
        <authorList>
            <person name="Leon M.J."/>
            <person name="De La Haba R."/>
            <person name="Sanchez-Porro C."/>
            <person name="Ventosa A."/>
        </authorList>
    </citation>
    <scope>NUCLEOTIDE SEQUENCE [LARGE SCALE GENOMIC DNA]</scope>
    <source>
        <strain evidence="6">ag22IC6-390</strain>
    </source>
</reference>
<keyword evidence="6" id="KW-1185">Reference proteome</keyword>
<comment type="caution">
    <text evidence="5">The sequence shown here is derived from an EMBL/GenBank/DDBJ whole genome shotgun (WGS) entry which is preliminary data.</text>
</comment>
<protein>
    <recommendedName>
        <fullName evidence="2">Curli production assembly/transport component CsgF</fullName>
    </recommendedName>
</protein>
<dbReference type="InterPro" id="IPR018893">
    <property type="entry name" value="T8SS_CsgF"/>
</dbReference>
<evidence type="ECO:0000256" key="3">
    <source>
        <dbReference type="ARBA" id="ARBA00022729"/>
    </source>
</evidence>
<name>A0ABV3TCY5_9GAMM</name>
<dbReference type="Proteomes" id="UP001556709">
    <property type="component" value="Unassembled WGS sequence"/>
</dbReference>
<evidence type="ECO:0000256" key="2">
    <source>
        <dbReference type="ARBA" id="ARBA00014031"/>
    </source>
</evidence>
<dbReference type="EMBL" id="JBAKFM010000001">
    <property type="protein sequence ID" value="MEX0468571.1"/>
    <property type="molecule type" value="Genomic_DNA"/>
</dbReference>
<evidence type="ECO:0000256" key="1">
    <source>
        <dbReference type="ARBA" id="ARBA00003989"/>
    </source>
</evidence>
<evidence type="ECO:0000313" key="5">
    <source>
        <dbReference type="EMBL" id="MEX0468571.1"/>
    </source>
</evidence>
<feature type="signal peptide" evidence="4">
    <location>
        <begin position="1"/>
        <end position="19"/>
    </location>
</feature>
<dbReference type="Pfam" id="PF10614">
    <property type="entry name" value="CsgF"/>
    <property type="match status" value="1"/>
</dbReference>
<dbReference type="RefSeq" id="WP_367957928.1">
    <property type="nucleotide sequence ID" value="NZ_JBAKFK010000001.1"/>
</dbReference>
<organism evidence="5 6">
    <name type="scientific">Spiribacter pallidus</name>
    <dbReference type="NCBI Taxonomy" id="1987936"/>
    <lineage>
        <taxon>Bacteria</taxon>
        <taxon>Pseudomonadati</taxon>
        <taxon>Pseudomonadota</taxon>
        <taxon>Gammaproteobacteria</taxon>
        <taxon>Chromatiales</taxon>
        <taxon>Ectothiorhodospiraceae</taxon>
        <taxon>Spiribacter</taxon>
    </lineage>
</organism>